<proteinExistence type="predicted"/>
<organism evidence="1 2">
    <name type="scientific">Thermacetogenium phaeum (strain ATCC BAA-254 / DSM 26808 / PB)</name>
    <dbReference type="NCBI Taxonomy" id="1089553"/>
    <lineage>
        <taxon>Bacteria</taxon>
        <taxon>Bacillati</taxon>
        <taxon>Bacillota</taxon>
        <taxon>Clostridia</taxon>
        <taxon>Thermoanaerobacterales</taxon>
        <taxon>Thermoanaerobacteraceae</taxon>
        <taxon>Thermacetogenium</taxon>
    </lineage>
</organism>
<protein>
    <submittedName>
        <fullName evidence="1">Uncharacterized protein</fullName>
    </submittedName>
</protein>
<dbReference type="OrthoDB" id="1725862at2"/>
<dbReference type="EMBL" id="CP003732">
    <property type="protein sequence ID" value="AFV11523.1"/>
    <property type="molecule type" value="Genomic_DNA"/>
</dbReference>
<reference evidence="1 2" key="1">
    <citation type="journal article" date="2012" name="BMC Genomics">
        <title>Genome-guided analysis of physiological and morphological traits of the fermentative acetate oxidizer Thermacetogenium phaeum.</title>
        <authorList>
            <person name="Oehler D."/>
            <person name="Poehlein A."/>
            <person name="Leimbach A."/>
            <person name="Muller N."/>
            <person name="Daniel R."/>
            <person name="Gottschalk G."/>
            <person name="Schink B."/>
        </authorList>
    </citation>
    <scope>NUCLEOTIDE SEQUENCE [LARGE SCALE GENOMIC DNA]</scope>
    <source>
        <strain evidence="2">ATCC BAA-254 / DSM 26808 / PB</strain>
    </source>
</reference>
<accession>K4LF95</accession>
<gene>
    <name evidence="1" type="ordered locus">Tph_c13020</name>
</gene>
<sequence length="110" mass="12765">MGIYRNNKLWEGHRVLLPEFREKATGKCRECRYYVLIEGKEEVRSGCIEKFKDLWYGNPPEKIHVREVLKAVGREGLGEIVSRCNPNALACGYFRCKLHGKPVSTLRQKL</sequence>
<keyword evidence="2" id="KW-1185">Reference proteome</keyword>
<dbReference type="KEGG" id="tpz:Tph_c13020"/>
<dbReference type="eggNOG" id="ENOG5032ZGV">
    <property type="taxonomic scope" value="Bacteria"/>
</dbReference>
<dbReference type="AlphaFoldDB" id="K4LF95"/>
<evidence type="ECO:0000313" key="2">
    <source>
        <dbReference type="Proteomes" id="UP000000467"/>
    </source>
</evidence>
<name>K4LF95_THEPS</name>
<dbReference type="HOGENOM" id="CLU_177760_0_0_9"/>
<dbReference type="Proteomes" id="UP000000467">
    <property type="component" value="Chromosome"/>
</dbReference>
<dbReference type="RefSeq" id="WP_015050404.1">
    <property type="nucleotide sequence ID" value="NC_018870.1"/>
</dbReference>
<evidence type="ECO:0000313" key="1">
    <source>
        <dbReference type="EMBL" id="AFV11523.1"/>
    </source>
</evidence>